<gene>
    <name evidence="2" type="ORF">QB898_07770</name>
</gene>
<accession>A0AAW6RMM4</accession>
<name>A0AAW6RMM4_9BURK</name>
<keyword evidence="3" id="KW-1185">Reference proteome</keyword>
<dbReference type="Pfam" id="PF00378">
    <property type="entry name" value="ECH_1"/>
    <property type="match status" value="1"/>
</dbReference>
<dbReference type="PROSITE" id="PS00166">
    <property type="entry name" value="ENOYL_COA_HYDRATASE"/>
    <property type="match status" value="1"/>
</dbReference>
<protein>
    <submittedName>
        <fullName evidence="2">Enoyl-CoA hydratase/isomerase family protein</fullName>
    </submittedName>
</protein>
<dbReference type="GO" id="GO:0003824">
    <property type="term" value="F:catalytic activity"/>
    <property type="evidence" value="ECO:0007669"/>
    <property type="project" value="InterPro"/>
</dbReference>
<dbReference type="CDD" id="cd06558">
    <property type="entry name" value="crotonase-like"/>
    <property type="match status" value="1"/>
</dbReference>
<sequence length="250" mass="26332">MTTPSLDISGAIARITLQRPEAANKLAPEDITALRAHLREINAADGVRVLILQSAGKHFCSGHDLAELAANPRSGNGFGDMVDALAACRPVTIAAVQGGAFGGGADLALACDFRVGGPQSRVRVPPVQLGLHLYQSGLERFVSRLGLNMARRLLLAAEPLDATGMLDCGFLTHFSNGPDITGAVDELAATLARMAPLALLGMKESLNQIACGRPDAALIAARVQRTILSEDLQEGIQALQQKREPVFKGR</sequence>
<proteinExistence type="inferred from homology"/>
<dbReference type="InterPro" id="IPR001753">
    <property type="entry name" value="Enoyl-CoA_hydra/iso"/>
</dbReference>
<dbReference type="InterPro" id="IPR029045">
    <property type="entry name" value="ClpP/crotonase-like_dom_sf"/>
</dbReference>
<comment type="similarity">
    <text evidence="1">Belongs to the enoyl-CoA hydratase/isomerase family.</text>
</comment>
<dbReference type="PANTHER" id="PTHR43459">
    <property type="entry name" value="ENOYL-COA HYDRATASE"/>
    <property type="match status" value="1"/>
</dbReference>
<dbReference type="AlphaFoldDB" id="A0AAW6RMM4"/>
<reference evidence="2 3" key="1">
    <citation type="submission" date="2023-04" db="EMBL/GenBank/DDBJ databases">
        <title>Ottowia paracancer sp. nov., isolated from human stomach.</title>
        <authorList>
            <person name="Song Y."/>
        </authorList>
    </citation>
    <scope>NUCLEOTIDE SEQUENCE [LARGE SCALE GENOMIC DNA]</scope>
    <source>
        <strain evidence="2 3">10c7w1</strain>
    </source>
</reference>
<dbReference type="Gene3D" id="3.90.226.10">
    <property type="entry name" value="2-enoyl-CoA Hydratase, Chain A, domain 1"/>
    <property type="match status" value="1"/>
</dbReference>
<evidence type="ECO:0000313" key="3">
    <source>
        <dbReference type="Proteomes" id="UP001237156"/>
    </source>
</evidence>
<dbReference type="RefSeq" id="WP_279524471.1">
    <property type="nucleotide sequence ID" value="NZ_JARVII010000013.1"/>
</dbReference>
<organism evidence="2 3">
    <name type="scientific">Ottowia cancrivicina</name>
    <dbReference type="NCBI Taxonomy" id="3040346"/>
    <lineage>
        <taxon>Bacteria</taxon>
        <taxon>Pseudomonadati</taxon>
        <taxon>Pseudomonadota</taxon>
        <taxon>Betaproteobacteria</taxon>
        <taxon>Burkholderiales</taxon>
        <taxon>Comamonadaceae</taxon>
        <taxon>Ottowia</taxon>
    </lineage>
</organism>
<evidence type="ECO:0000256" key="1">
    <source>
        <dbReference type="RuleBase" id="RU003707"/>
    </source>
</evidence>
<dbReference type="Proteomes" id="UP001237156">
    <property type="component" value="Unassembled WGS sequence"/>
</dbReference>
<dbReference type="SUPFAM" id="SSF52096">
    <property type="entry name" value="ClpP/crotonase"/>
    <property type="match status" value="1"/>
</dbReference>
<comment type="caution">
    <text evidence="2">The sequence shown here is derived from an EMBL/GenBank/DDBJ whole genome shotgun (WGS) entry which is preliminary data.</text>
</comment>
<dbReference type="PANTHER" id="PTHR43459:SF1">
    <property type="entry name" value="EG:BACN32G11.4 PROTEIN"/>
    <property type="match status" value="1"/>
</dbReference>
<evidence type="ECO:0000313" key="2">
    <source>
        <dbReference type="EMBL" id="MDG9699606.1"/>
    </source>
</evidence>
<dbReference type="InterPro" id="IPR018376">
    <property type="entry name" value="Enoyl-CoA_hyd/isom_CS"/>
</dbReference>
<dbReference type="EMBL" id="JARVII010000013">
    <property type="protein sequence ID" value="MDG9699606.1"/>
    <property type="molecule type" value="Genomic_DNA"/>
</dbReference>